<dbReference type="NCBIfam" id="TIGR00557">
    <property type="entry name" value="pdxA"/>
    <property type="match status" value="1"/>
</dbReference>
<evidence type="ECO:0000313" key="8">
    <source>
        <dbReference type="EMBL" id="QDS90361.1"/>
    </source>
</evidence>
<dbReference type="GO" id="GO:0046872">
    <property type="term" value="F:metal ion binding"/>
    <property type="evidence" value="ECO:0007669"/>
    <property type="project" value="UniProtKB-UniRule"/>
</dbReference>
<feature type="binding site" evidence="7">
    <location>
        <position position="277"/>
    </location>
    <ligand>
        <name>substrate</name>
    </ligand>
</feature>
<comment type="miscellaneous">
    <text evidence="7">The active site is located at the dimer interface.</text>
</comment>
<comment type="catalytic activity">
    <reaction evidence="7">
        <text>4-(phosphooxy)-L-threonine + NAD(+) = 3-amino-2-oxopropyl phosphate + CO2 + NADH</text>
        <dbReference type="Rhea" id="RHEA:32275"/>
        <dbReference type="ChEBI" id="CHEBI:16526"/>
        <dbReference type="ChEBI" id="CHEBI:57279"/>
        <dbReference type="ChEBI" id="CHEBI:57540"/>
        <dbReference type="ChEBI" id="CHEBI:57945"/>
        <dbReference type="ChEBI" id="CHEBI:58452"/>
        <dbReference type="EC" id="1.1.1.262"/>
    </reaction>
</comment>
<dbReference type="OrthoDB" id="9801783at2"/>
<feature type="binding site" evidence="7">
    <location>
        <position position="295"/>
    </location>
    <ligand>
        <name>substrate</name>
    </ligand>
</feature>
<evidence type="ECO:0000256" key="2">
    <source>
        <dbReference type="ARBA" id="ARBA00022723"/>
    </source>
</evidence>
<feature type="binding site" evidence="7">
    <location>
        <position position="213"/>
    </location>
    <ligand>
        <name>a divalent metal cation</name>
        <dbReference type="ChEBI" id="CHEBI:60240"/>
        <note>ligand shared between dimeric partners</note>
    </ligand>
</feature>
<proteinExistence type="inferred from homology"/>
<dbReference type="InterPro" id="IPR005255">
    <property type="entry name" value="PdxA_fam"/>
</dbReference>
<keyword evidence="9" id="KW-1185">Reference proteome</keyword>
<keyword evidence="1 7" id="KW-0963">Cytoplasm</keyword>
<dbReference type="HAMAP" id="MF_00536">
    <property type="entry name" value="PdxA"/>
    <property type="match status" value="1"/>
</dbReference>
<comment type="subcellular location">
    <subcellularLocation>
        <location evidence="7">Cytoplasm</location>
    </subcellularLocation>
</comment>
<dbReference type="EMBL" id="CP036261">
    <property type="protein sequence ID" value="QDS90361.1"/>
    <property type="molecule type" value="Genomic_DNA"/>
</dbReference>
<keyword evidence="3 7" id="KW-0521">NADP</keyword>
<reference evidence="8 9" key="1">
    <citation type="submission" date="2019-02" db="EMBL/GenBank/DDBJ databases">
        <title>Deep-cultivation of Planctomycetes and their phenomic and genomic characterization uncovers novel biology.</title>
        <authorList>
            <person name="Wiegand S."/>
            <person name="Jogler M."/>
            <person name="Boedeker C."/>
            <person name="Pinto D."/>
            <person name="Vollmers J."/>
            <person name="Rivas-Marin E."/>
            <person name="Kohn T."/>
            <person name="Peeters S.H."/>
            <person name="Heuer A."/>
            <person name="Rast P."/>
            <person name="Oberbeckmann S."/>
            <person name="Bunk B."/>
            <person name="Jeske O."/>
            <person name="Meyerdierks A."/>
            <person name="Storesund J.E."/>
            <person name="Kallscheuer N."/>
            <person name="Luecker S."/>
            <person name="Lage O.M."/>
            <person name="Pohl T."/>
            <person name="Merkel B.J."/>
            <person name="Hornburger P."/>
            <person name="Mueller R.-W."/>
            <person name="Bruemmer F."/>
            <person name="Labrenz M."/>
            <person name="Spormann A.M."/>
            <person name="Op den Camp H."/>
            <person name="Overmann J."/>
            <person name="Amann R."/>
            <person name="Jetten M.S.M."/>
            <person name="Mascher T."/>
            <person name="Medema M.H."/>
            <person name="Devos D.P."/>
            <person name="Kaster A.-K."/>
            <person name="Ovreas L."/>
            <person name="Rohde M."/>
            <person name="Galperin M.Y."/>
            <person name="Jogler C."/>
        </authorList>
    </citation>
    <scope>NUCLEOTIDE SEQUENCE [LARGE SCALE GENOMIC DNA]</scope>
    <source>
        <strain evidence="8 9">EC9</strain>
    </source>
</reference>
<evidence type="ECO:0000256" key="7">
    <source>
        <dbReference type="HAMAP-Rule" id="MF_00536"/>
    </source>
</evidence>
<feature type="binding site" evidence="7">
    <location>
        <position position="269"/>
    </location>
    <ligand>
        <name>a divalent metal cation</name>
        <dbReference type="ChEBI" id="CHEBI:60240"/>
        <note>ligand shared between dimeric partners</note>
    </ligand>
</feature>
<protein>
    <recommendedName>
        <fullName evidence="7">4-hydroxythreonine-4-phosphate dehydrogenase</fullName>
        <ecNumber evidence="7">1.1.1.262</ecNumber>
    </recommendedName>
    <alternativeName>
        <fullName evidence="7">4-(phosphohydroxy)-L-threonine dehydrogenase</fullName>
    </alternativeName>
</protein>
<accession>A0A517M659</accession>
<evidence type="ECO:0000256" key="3">
    <source>
        <dbReference type="ARBA" id="ARBA00022857"/>
    </source>
</evidence>
<dbReference type="GO" id="GO:0005737">
    <property type="term" value="C:cytoplasm"/>
    <property type="evidence" value="ECO:0007669"/>
    <property type="project" value="UniProtKB-SubCell"/>
</dbReference>
<dbReference type="PANTHER" id="PTHR30004:SF6">
    <property type="entry name" value="D-THREONATE 4-PHOSPHATE DEHYDROGENASE"/>
    <property type="match status" value="1"/>
</dbReference>
<organism evidence="8 9">
    <name type="scientific">Rosistilla ulvae</name>
    <dbReference type="NCBI Taxonomy" id="1930277"/>
    <lineage>
        <taxon>Bacteria</taxon>
        <taxon>Pseudomonadati</taxon>
        <taxon>Planctomycetota</taxon>
        <taxon>Planctomycetia</taxon>
        <taxon>Pirellulales</taxon>
        <taxon>Pirellulaceae</taxon>
        <taxon>Rosistilla</taxon>
    </lineage>
</organism>
<feature type="binding site" evidence="7">
    <location>
        <position position="169"/>
    </location>
    <ligand>
        <name>a divalent metal cation</name>
        <dbReference type="ChEBI" id="CHEBI:60240"/>
        <note>ligand shared between dimeric partners</note>
    </ligand>
</feature>
<evidence type="ECO:0000256" key="1">
    <source>
        <dbReference type="ARBA" id="ARBA00022490"/>
    </source>
</evidence>
<dbReference type="GO" id="GO:0051287">
    <property type="term" value="F:NAD binding"/>
    <property type="evidence" value="ECO:0007669"/>
    <property type="project" value="InterPro"/>
</dbReference>
<keyword evidence="5 7" id="KW-0520">NAD</keyword>
<feature type="binding site" evidence="7">
    <location>
        <position position="140"/>
    </location>
    <ligand>
        <name>substrate</name>
    </ligand>
</feature>
<comment type="function">
    <text evidence="7">Catalyzes the NAD(P)-dependent oxidation of 4-(phosphooxy)-L-threonine (HTP) into 2-amino-3-oxo-4-(phosphooxy)butyric acid which spontaneously decarboxylates to form 3-amino-2-oxopropyl phosphate (AHAP).</text>
</comment>
<comment type="subunit">
    <text evidence="7">Homodimer.</text>
</comment>
<name>A0A517M659_9BACT</name>
<dbReference type="InterPro" id="IPR037510">
    <property type="entry name" value="PdxA"/>
</dbReference>
<comment type="similarity">
    <text evidence="7">Belongs to the PdxA family.</text>
</comment>
<dbReference type="GO" id="GO:0042823">
    <property type="term" value="P:pyridoxal phosphate biosynthetic process"/>
    <property type="evidence" value="ECO:0007669"/>
    <property type="project" value="UniProtKB-UniRule"/>
</dbReference>
<evidence type="ECO:0000313" key="9">
    <source>
        <dbReference type="Proteomes" id="UP000319557"/>
    </source>
</evidence>
<feature type="binding site" evidence="7">
    <location>
        <position position="139"/>
    </location>
    <ligand>
        <name>substrate</name>
    </ligand>
</feature>
<dbReference type="EC" id="1.1.1.262" evidence="7"/>
<keyword evidence="6 7" id="KW-0664">Pyridoxine biosynthesis</keyword>
<comment type="cofactor">
    <cofactor evidence="7">
        <name>a divalent metal cation</name>
        <dbReference type="ChEBI" id="CHEBI:60240"/>
    </cofactor>
    <text evidence="7">Binds 1 divalent metal cation per subunit.</text>
</comment>
<dbReference type="Pfam" id="PF04166">
    <property type="entry name" value="PdxA"/>
    <property type="match status" value="1"/>
</dbReference>
<dbReference type="SUPFAM" id="SSF53659">
    <property type="entry name" value="Isocitrate/Isopropylmalate dehydrogenase-like"/>
    <property type="match status" value="1"/>
</dbReference>
<dbReference type="Proteomes" id="UP000319557">
    <property type="component" value="Chromosome"/>
</dbReference>
<dbReference type="RefSeq" id="WP_145348186.1">
    <property type="nucleotide sequence ID" value="NZ_CP036261.1"/>
</dbReference>
<dbReference type="UniPathway" id="UPA00244">
    <property type="reaction ID" value="UER00312"/>
</dbReference>
<feature type="binding site" evidence="7">
    <location>
        <position position="286"/>
    </location>
    <ligand>
        <name>substrate</name>
    </ligand>
</feature>
<evidence type="ECO:0000256" key="6">
    <source>
        <dbReference type="ARBA" id="ARBA00023096"/>
    </source>
</evidence>
<dbReference type="Gene3D" id="3.40.718.10">
    <property type="entry name" value="Isopropylmalate Dehydrogenase"/>
    <property type="match status" value="1"/>
</dbReference>
<dbReference type="PANTHER" id="PTHR30004">
    <property type="entry name" value="4-HYDROXYTHREONINE-4-PHOSPHATE DEHYDROGENASE"/>
    <property type="match status" value="1"/>
</dbReference>
<evidence type="ECO:0000256" key="5">
    <source>
        <dbReference type="ARBA" id="ARBA00023027"/>
    </source>
</evidence>
<dbReference type="AlphaFoldDB" id="A0A517M659"/>
<sequence>MKPRLAITTGDPAGIGPELALKVLGDREVTDRCVPVLMGDLAVLQSVGKRLSLPLPQQVVPRTAGLAAIASLDRPAIFDFASPLETFRPGVVDRATGAASYAYVVDAIDAAMAGQVGGIVTGPIQKEAWHAAGIEFPGHTELLAQRTQADRCCMMLTSHDISCALVTVHVGLCEVAGLLSTERVLETIQLAHAAVSRQLGRPARVAVCGLNPHAGEGGMFGQREEERWIVPAIEAARSEGLAITGPLPADTAFVPAMRGQTDVYVCMYHDQGLIPLKTLAFDEAVNVTLGLPIVRTSVDHGTALDIAWQGIASDTSMKQAIQMAIRLASSSG</sequence>
<evidence type="ECO:0000256" key="4">
    <source>
        <dbReference type="ARBA" id="ARBA00023002"/>
    </source>
</evidence>
<dbReference type="GO" id="GO:0008615">
    <property type="term" value="P:pyridoxine biosynthetic process"/>
    <property type="evidence" value="ECO:0007669"/>
    <property type="project" value="UniProtKB-UniRule"/>
</dbReference>
<gene>
    <name evidence="7 8" type="primary">pdxA</name>
    <name evidence="8" type="ORF">EC9_45690</name>
</gene>
<comment type="pathway">
    <text evidence="7">Cofactor biosynthesis; pyridoxine 5'-phosphate biosynthesis; pyridoxine 5'-phosphate from D-erythrose 4-phosphate: step 4/5.</text>
</comment>
<keyword evidence="4 7" id="KW-0560">Oxidoreductase</keyword>
<dbReference type="KEGG" id="ruv:EC9_45690"/>
<dbReference type="GO" id="GO:0050570">
    <property type="term" value="F:4-hydroxythreonine-4-phosphate dehydrogenase activity"/>
    <property type="evidence" value="ECO:0007669"/>
    <property type="project" value="UniProtKB-UniRule"/>
</dbReference>
<keyword evidence="2 7" id="KW-0479">Metal-binding</keyword>